<evidence type="ECO:0000313" key="5">
    <source>
        <dbReference type="Proteomes" id="UP000663937"/>
    </source>
</evidence>
<keyword evidence="2" id="KW-0521">NADP</keyword>
<accession>A0A8A4ZIM0</accession>
<evidence type="ECO:0000256" key="2">
    <source>
        <dbReference type="ARBA" id="ARBA00022857"/>
    </source>
</evidence>
<dbReference type="RefSeq" id="WP_227425858.1">
    <property type="nucleotide sequence ID" value="NZ_CP071868.1"/>
</dbReference>
<organism evidence="4 5">
    <name type="scientific">Pengzhenrongella sicca</name>
    <dbReference type="NCBI Taxonomy" id="2819238"/>
    <lineage>
        <taxon>Bacteria</taxon>
        <taxon>Bacillati</taxon>
        <taxon>Actinomycetota</taxon>
        <taxon>Actinomycetes</taxon>
        <taxon>Micrococcales</taxon>
        <taxon>Pengzhenrongella</taxon>
    </lineage>
</organism>
<dbReference type="EMBL" id="CP071868">
    <property type="protein sequence ID" value="QTE31674.1"/>
    <property type="molecule type" value="Genomic_DNA"/>
</dbReference>
<comment type="similarity">
    <text evidence="1">Belongs to the short-chain dehydrogenases/reductases (SDR) family.</text>
</comment>
<evidence type="ECO:0000256" key="3">
    <source>
        <dbReference type="ARBA" id="ARBA00023002"/>
    </source>
</evidence>
<evidence type="ECO:0000313" key="4">
    <source>
        <dbReference type="EMBL" id="QTE31674.1"/>
    </source>
</evidence>
<keyword evidence="3" id="KW-0560">Oxidoreductase</keyword>
<keyword evidence="5" id="KW-1185">Reference proteome</keyword>
<sequence length="77" mass="8110">MYRSALSNSLTVQYARRLADTKVIINAACPGYVATYFTGSAAPRTPEQGAQVAIRLATLPADGPSGGFFDDDGVVAW</sequence>
<dbReference type="Gene3D" id="3.40.50.720">
    <property type="entry name" value="NAD(P)-binding Rossmann-like Domain"/>
    <property type="match status" value="1"/>
</dbReference>
<dbReference type="InterPro" id="IPR036291">
    <property type="entry name" value="NAD(P)-bd_dom_sf"/>
</dbReference>
<evidence type="ECO:0000256" key="1">
    <source>
        <dbReference type="ARBA" id="ARBA00006484"/>
    </source>
</evidence>
<dbReference type="PANTHER" id="PTHR43963:SF6">
    <property type="entry name" value="CHAIN DEHYDROGENASE FAMILY PROTEIN, PUTATIVE (AFU_ORTHOLOGUE AFUA_3G15350)-RELATED"/>
    <property type="match status" value="1"/>
</dbReference>
<proteinExistence type="inferred from homology"/>
<evidence type="ECO:0008006" key="6">
    <source>
        <dbReference type="Google" id="ProtNLM"/>
    </source>
</evidence>
<gene>
    <name evidence="4" type="ORF">J4E96_01430</name>
</gene>
<dbReference type="GO" id="GO:0016491">
    <property type="term" value="F:oxidoreductase activity"/>
    <property type="evidence" value="ECO:0007669"/>
    <property type="project" value="UniProtKB-KW"/>
</dbReference>
<dbReference type="KEGG" id="psic:J4E96_01430"/>
<protein>
    <recommendedName>
        <fullName evidence="6">Short-chain dehydrogenase</fullName>
    </recommendedName>
</protein>
<dbReference type="SUPFAM" id="SSF51735">
    <property type="entry name" value="NAD(P)-binding Rossmann-fold domains"/>
    <property type="match status" value="1"/>
</dbReference>
<dbReference type="Proteomes" id="UP000663937">
    <property type="component" value="Chromosome"/>
</dbReference>
<reference evidence="4" key="1">
    <citation type="submission" date="2021-03" db="EMBL/GenBank/DDBJ databases">
        <title>Pengzhenrongella sicca gen. nov., sp. nov., a new member of suborder Micrococcineae isolated from High-Arctic tundra soil.</title>
        <authorList>
            <person name="Peng F."/>
        </authorList>
    </citation>
    <scope>NUCLEOTIDE SEQUENCE</scope>
    <source>
        <strain evidence="4">LRZ-2</strain>
    </source>
</reference>
<dbReference type="AlphaFoldDB" id="A0A8A4ZIM0"/>
<dbReference type="PANTHER" id="PTHR43963">
    <property type="entry name" value="CARBONYL REDUCTASE 1-RELATED"/>
    <property type="match status" value="1"/>
</dbReference>
<name>A0A8A4ZIM0_9MICO</name>